<sequence length="360" mass="40772">MVQFKITSETKYMLPTCWKTFHITGHKVEIITRILEEYDFTTYELNIWNSYGSTSFNFSIVPVDDIPKSNKLKMYLQQRIVPIDVEHEPTTDAEDRNDTSDLSPNHSRIHESINNHQYLSSNDAIQQNLGETGIDSLSLQDLEVDQGHMRPLENQLAKDVSPIYKYNLMMILKNVFEAQAVVLHRGQVDTHTNITCNKCLQEEHKSFECPNDWVCRTCGGSGHKASYCTTCLNNWVCQTCGKSGHTAKYCNADSDTSSDDSQSDSELDSDISSHPESSQNEKPKTNQAADADNQTQTLSFTFNKQPSNDVDKHVVNNHDDQSNQSEKTAKGHVKKAKRAKKKEKKTNNILIMISRTSNVS</sequence>
<evidence type="ECO:0000313" key="4">
    <source>
        <dbReference type="EMBL" id="CAC5386785.1"/>
    </source>
</evidence>
<evidence type="ECO:0000256" key="2">
    <source>
        <dbReference type="SAM" id="MobiDB-lite"/>
    </source>
</evidence>
<dbReference type="GO" id="GO:0003676">
    <property type="term" value="F:nucleic acid binding"/>
    <property type="evidence" value="ECO:0007669"/>
    <property type="project" value="InterPro"/>
</dbReference>
<proteinExistence type="predicted"/>
<feature type="domain" description="CCHC-type" evidence="3">
    <location>
        <begin position="237"/>
        <end position="250"/>
    </location>
</feature>
<dbReference type="GO" id="GO:0008270">
    <property type="term" value="F:zinc ion binding"/>
    <property type="evidence" value="ECO:0007669"/>
    <property type="project" value="UniProtKB-KW"/>
</dbReference>
<feature type="region of interest" description="Disordered" evidence="2">
    <location>
        <begin position="86"/>
        <end position="108"/>
    </location>
</feature>
<name>A0A6J8BS47_MYTCO</name>
<dbReference type="InterPro" id="IPR001878">
    <property type="entry name" value="Znf_CCHC"/>
</dbReference>
<keyword evidence="1" id="KW-0479">Metal-binding</keyword>
<feature type="compositionally biased region" description="Basic residues" evidence="2">
    <location>
        <begin position="330"/>
        <end position="344"/>
    </location>
</feature>
<dbReference type="SUPFAM" id="SSF57756">
    <property type="entry name" value="Retrovirus zinc finger-like domains"/>
    <property type="match status" value="1"/>
</dbReference>
<dbReference type="PROSITE" id="PS50158">
    <property type="entry name" value="ZF_CCHC"/>
    <property type="match status" value="1"/>
</dbReference>
<keyword evidence="1" id="KW-0862">Zinc</keyword>
<feature type="compositionally biased region" description="Polar residues" evidence="2">
    <location>
        <begin position="285"/>
        <end position="307"/>
    </location>
</feature>
<dbReference type="AlphaFoldDB" id="A0A6J8BS47"/>
<evidence type="ECO:0000256" key="1">
    <source>
        <dbReference type="PROSITE-ProRule" id="PRU00047"/>
    </source>
</evidence>
<dbReference type="OrthoDB" id="6161246at2759"/>
<dbReference type="Gene3D" id="4.10.60.10">
    <property type="entry name" value="Zinc finger, CCHC-type"/>
    <property type="match status" value="1"/>
</dbReference>
<organism evidence="4 5">
    <name type="scientific">Mytilus coruscus</name>
    <name type="common">Sea mussel</name>
    <dbReference type="NCBI Taxonomy" id="42192"/>
    <lineage>
        <taxon>Eukaryota</taxon>
        <taxon>Metazoa</taxon>
        <taxon>Spiralia</taxon>
        <taxon>Lophotrochozoa</taxon>
        <taxon>Mollusca</taxon>
        <taxon>Bivalvia</taxon>
        <taxon>Autobranchia</taxon>
        <taxon>Pteriomorphia</taxon>
        <taxon>Mytilida</taxon>
        <taxon>Mytiloidea</taxon>
        <taxon>Mytilidae</taxon>
        <taxon>Mytilinae</taxon>
        <taxon>Mytilus</taxon>
    </lineage>
</organism>
<reference evidence="4 5" key="1">
    <citation type="submission" date="2020-06" db="EMBL/GenBank/DDBJ databases">
        <authorList>
            <person name="Li R."/>
            <person name="Bekaert M."/>
        </authorList>
    </citation>
    <scope>NUCLEOTIDE SEQUENCE [LARGE SCALE GENOMIC DNA]</scope>
    <source>
        <strain evidence="5">wild</strain>
    </source>
</reference>
<gene>
    <name evidence="4" type="ORF">MCOR_22184</name>
</gene>
<dbReference type="SMART" id="SM00343">
    <property type="entry name" value="ZnF_C2HC"/>
    <property type="match status" value="3"/>
</dbReference>
<feature type="region of interest" description="Disordered" evidence="2">
    <location>
        <begin position="251"/>
        <end position="360"/>
    </location>
</feature>
<dbReference type="EMBL" id="CACVKT020003887">
    <property type="protein sequence ID" value="CAC5386785.1"/>
    <property type="molecule type" value="Genomic_DNA"/>
</dbReference>
<feature type="compositionally biased region" description="Basic and acidic residues" evidence="2">
    <location>
        <begin position="86"/>
        <end position="99"/>
    </location>
</feature>
<keyword evidence="5" id="KW-1185">Reference proteome</keyword>
<feature type="compositionally biased region" description="Basic and acidic residues" evidence="2">
    <location>
        <begin position="309"/>
        <end position="321"/>
    </location>
</feature>
<dbReference type="InterPro" id="IPR036875">
    <property type="entry name" value="Znf_CCHC_sf"/>
</dbReference>
<feature type="compositionally biased region" description="Acidic residues" evidence="2">
    <location>
        <begin position="256"/>
        <end position="269"/>
    </location>
</feature>
<accession>A0A6J8BS47</accession>
<protein>
    <submittedName>
        <fullName evidence="4">CNBP</fullName>
    </submittedName>
</protein>
<dbReference type="Proteomes" id="UP000507470">
    <property type="component" value="Unassembled WGS sequence"/>
</dbReference>
<evidence type="ECO:0000259" key="3">
    <source>
        <dbReference type="PROSITE" id="PS50158"/>
    </source>
</evidence>
<evidence type="ECO:0000313" key="5">
    <source>
        <dbReference type="Proteomes" id="UP000507470"/>
    </source>
</evidence>
<keyword evidence="1" id="KW-0863">Zinc-finger</keyword>